<gene>
    <name evidence="2" type="ORF">DASC09_004840</name>
</gene>
<dbReference type="GeneID" id="90071138"/>
<feature type="compositionally biased region" description="Polar residues" evidence="1">
    <location>
        <begin position="27"/>
        <end position="48"/>
    </location>
</feature>
<dbReference type="EMBL" id="BTFZ01000001">
    <property type="protein sequence ID" value="GMM33159.1"/>
    <property type="molecule type" value="Genomic_DNA"/>
</dbReference>
<evidence type="ECO:0000313" key="3">
    <source>
        <dbReference type="Proteomes" id="UP001360560"/>
    </source>
</evidence>
<comment type="caution">
    <text evidence="2">The sequence shown here is derived from an EMBL/GenBank/DDBJ whole genome shotgun (WGS) entry which is preliminary data.</text>
</comment>
<protein>
    <submittedName>
        <fullName evidence="2">Uncharacterized protein</fullName>
    </submittedName>
</protein>
<reference evidence="2 3" key="1">
    <citation type="journal article" date="2023" name="Elife">
        <title>Identification of key yeast species and microbe-microbe interactions impacting larval growth of Drosophila in the wild.</title>
        <authorList>
            <person name="Mure A."/>
            <person name="Sugiura Y."/>
            <person name="Maeda R."/>
            <person name="Honda K."/>
            <person name="Sakurai N."/>
            <person name="Takahashi Y."/>
            <person name="Watada M."/>
            <person name="Katoh T."/>
            <person name="Gotoh A."/>
            <person name="Gotoh Y."/>
            <person name="Taniguchi I."/>
            <person name="Nakamura K."/>
            <person name="Hayashi T."/>
            <person name="Katayama T."/>
            <person name="Uemura T."/>
            <person name="Hattori Y."/>
        </authorList>
    </citation>
    <scope>NUCLEOTIDE SEQUENCE [LARGE SCALE GENOMIC DNA]</scope>
    <source>
        <strain evidence="2 3">SC-9</strain>
    </source>
</reference>
<feature type="region of interest" description="Disordered" evidence="1">
    <location>
        <begin position="18"/>
        <end position="237"/>
    </location>
</feature>
<feature type="compositionally biased region" description="Acidic residues" evidence="1">
    <location>
        <begin position="100"/>
        <end position="109"/>
    </location>
</feature>
<evidence type="ECO:0000256" key="1">
    <source>
        <dbReference type="SAM" id="MobiDB-lite"/>
    </source>
</evidence>
<sequence length="237" mass="26269">MSSLKNLSSRVLNMKFMRKAVAEDSKNNQTKGSSTEVKPEQTPSNSKTAPGGKGDHSHWSISSNAERFKSKKQQLANNDDSIKSQSYRSVGYSQMKEFFEDSEESDDEQTTVTGRRVFGASKDSANTENDDDAEGLITETRLEKDTNKRNKREIIDDVDGFLDNIMASNDGDDDAATDKSEPNTQREGSLIPSVESFLNGTDKGSNNLKREFDSVSNSGDSQKKKKKSKKSNKSKKN</sequence>
<name>A0AAV5QEL2_9ASCO</name>
<proteinExistence type="predicted"/>
<feature type="compositionally biased region" description="Basic residues" evidence="1">
    <location>
        <begin position="223"/>
        <end position="237"/>
    </location>
</feature>
<evidence type="ECO:0000313" key="2">
    <source>
        <dbReference type="EMBL" id="GMM33159.1"/>
    </source>
</evidence>
<dbReference type="RefSeq" id="XP_064850159.1">
    <property type="nucleotide sequence ID" value="XM_064994087.1"/>
</dbReference>
<organism evidence="2 3">
    <name type="scientific">Saccharomycopsis crataegensis</name>
    <dbReference type="NCBI Taxonomy" id="43959"/>
    <lineage>
        <taxon>Eukaryota</taxon>
        <taxon>Fungi</taxon>
        <taxon>Dikarya</taxon>
        <taxon>Ascomycota</taxon>
        <taxon>Saccharomycotina</taxon>
        <taxon>Saccharomycetes</taxon>
        <taxon>Saccharomycopsidaceae</taxon>
        <taxon>Saccharomycopsis</taxon>
    </lineage>
</organism>
<feature type="compositionally biased region" description="Polar residues" evidence="1">
    <location>
        <begin position="73"/>
        <end position="92"/>
    </location>
</feature>
<dbReference type="AlphaFoldDB" id="A0AAV5QEL2"/>
<keyword evidence="3" id="KW-1185">Reference proteome</keyword>
<accession>A0AAV5QEL2</accession>
<dbReference type="Proteomes" id="UP001360560">
    <property type="component" value="Unassembled WGS sequence"/>
</dbReference>
<dbReference type="Pfam" id="PF10175">
    <property type="entry name" value="MPP6"/>
    <property type="match status" value="1"/>
</dbReference>
<feature type="compositionally biased region" description="Polar residues" evidence="1">
    <location>
        <begin position="196"/>
        <end position="207"/>
    </location>
</feature>
<feature type="compositionally biased region" description="Basic and acidic residues" evidence="1">
    <location>
        <begin position="140"/>
        <end position="155"/>
    </location>
</feature>